<keyword evidence="2" id="KW-1185">Reference proteome</keyword>
<dbReference type="SUPFAM" id="SSF55729">
    <property type="entry name" value="Acyl-CoA N-acyltransferases (Nat)"/>
    <property type="match status" value="1"/>
</dbReference>
<dbReference type="STRING" id="1122973.GCA_000379925_00141"/>
<accession>A0A4Y8WP00</accession>
<gene>
    <name evidence="1" type="ORF">E4P47_06565</name>
</gene>
<name>A0A4Y8WP00_9PORP</name>
<organism evidence="1 2">
    <name type="scientific">Porphyromonas levii</name>
    <dbReference type="NCBI Taxonomy" id="28114"/>
    <lineage>
        <taxon>Bacteria</taxon>
        <taxon>Pseudomonadati</taxon>
        <taxon>Bacteroidota</taxon>
        <taxon>Bacteroidia</taxon>
        <taxon>Bacteroidales</taxon>
        <taxon>Porphyromonadaceae</taxon>
        <taxon>Porphyromonas</taxon>
    </lineage>
</organism>
<dbReference type="Gene3D" id="3.40.630.30">
    <property type="match status" value="1"/>
</dbReference>
<dbReference type="Proteomes" id="UP000297225">
    <property type="component" value="Unassembled WGS sequence"/>
</dbReference>
<evidence type="ECO:0000313" key="1">
    <source>
        <dbReference type="EMBL" id="TFH94675.1"/>
    </source>
</evidence>
<evidence type="ECO:0000313" key="2">
    <source>
        <dbReference type="Proteomes" id="UP000297225"/>
    </source>
</evidence>
<proteinExistence type="predicted"/>
<dbReference type="InterPro" id="IPR039968">
    <property type="entry name" value="BcerS-like"/>
</dbReference>
<dbReference type="OrthoDB" id="9806005at2"/>
<reference evidence="1 2" key="1">
    <citation type="submission" date="2019-03" db="EMBL/GenBank/DDBJ databases">
        <title>Porphyromonas levii Isolated from the Uterus of Dairy Cows.</title>
        <authorList>
            <person name="Francis A.M."/>
        </authorList>
    </citation>
    <scope>NUCLEOTIDE SEQUENCE [LARGE SCALE GENOMIC DNA]</scope>
    <source>
        <strain evidence="1 2">AF5678</strain>
    </source>
</reference>
<dbReference type="PANTHER" id="PTHR41368">
    <property type="entry name" value="PROTEIN YGHO"/>
    <property type="match status" value="1"/>
</dbReference>
<dbReference type="EMBL" id="SPNC01000097">
    <property type="protein sequence ID" value="TFH94675.1"/>
    <property type="molecule type" value="Genomic_DNA"/>
</dbReference>
<dbReference type="AlphaFoldDB" id="A0A4Y8WP00"/>
<sequence length="372" mass="43390">MVRVTTKDQLKEFIQFKLDLYKDNPYFVPDLTNDEISALSKEGNPAFEFCEAELFMVYRGLEVVGRIAAIINHRANKAWNENRARFGWVEFIDDNQVVDMLFDAAEEWARMRGCTEIHGPMGFTDLDKEGMLIEGFDQMGTMTTIYNYPYYPRQVERRGYTKDTDWMEYKIYIPKLVPEKHARMSQIVQDRYGLRLLKFDDRDVLVQQYGKAIFQLYNEAYAKLYGFSPLNSEQIDMAIKQYLPLINLDFINLVVTEQGEVVGFGITLPSIAKALQKTGGKLFPTGFVHLLKALKAKRTEVVELLLIGVKPEYQNKGVNALIFEDLIKVMNKYQVKYAESNPELETNLSVMLQWNYFKKVHHKRRRAYVKEL</sequence>
<comment type="caution">
    <text evidence="1">The sequence shown here is derived from an EMBL/GenBank/DDBJ whole genome shotgun (WGS) entry which is preliminary data.</text>
</comment>
<dbReference type="PANTHER" id="PTHR41368:SF1">
    <property type="entry name" value="PROTEIN YGHO"/>
    <property type="match status" value="1"/>
</dbReference>
<protein>
    <submittedName>
        <fullName evidence="1">Uncharacterized protein</fullName>
    </submittedName>
</protein>
<dbReference type="InterPro" id="IPR016181">
    <property type="entry name" value="Acyl_CoA_acyltransferase"/>
</dbReference>